<keyword evidence="2" id="KW-0472">Membrane</keyword>
<dbReference type="Proteomes" id="UP000070544">
    <property type="component" value="Unassembled WGS sequence"/>
</dbReference>
<evidence type="ECO:0000313" key="4">
    <source>
        <dbReference type="EMBL" id="KXS12704.1"/>
    </source>
</evidence>
<evidence type="ECO:0000313" key="5">
    <source>
        <dbReference type="Proteomes" id="UP000070544"/>
    </source>
</evidence>
<name>A0A139A7N1_GONPJ</name>
<feature type="compositionally biased region" description="Pro residues" evidence="1">
    <location>
        <begin position="157"/>
        <end position="173"/>
    </location>
</feature>
<protein>
    <recommendedName>
        <fullName evidence="6">SH3 domain-containing protein</fullName>
    </recommendedName>
</protein>
<keyword evidence="2" id="KW-0812">Transmembrane</keyword>
<dbReference type="STRING" id="1344416.A0A139A7N1"/>
<proteinExistence type="predicted"/>
<dbReference type="InterPro" id="IPR036028">
    <property type="entry name" value="SH3-like_dom_sf"/>
</dbReference>
<sequence length="536" mass="55015">MDRLKRWVALTSLLCAIASASASSNIAGTRLAHSAPLLAKRQNGCITPGQASSICRNDGVCAYAPLDKGWTCCPPGHGYYCYRRSTDPSGICSRDPCPPDTCTQGQTSNLCYIGTVCAVVPADNGFYCCAGQKPWYCGATSGSQNGTCQDTPCSPASTPPPPPPPAPPPPPTSPSQTSLAGGATPSPAPTEVASSPSPTPPVIAGQTSPTTPALPNPPPSSSSRTTSLPTPPASAPPSVLASAPPGGPSTSPTPNSLTSNTLPAPPPSSSSGPLIGGIAGGIAAAVLLGAVGTILYTRHRARSRGGPRTGSLIKPYRPVSMYTNLSSQPQPTPPPSVTPPTQVATFPMYPQPAFIQWVGDGGTLVAMATAPGPGSVANSMTASLHPISTTTPITSSSTFSPTSSETPAHWLYLDIVAKKGHLLNAGTVPYEGPDTTVVEKHAPSLDDEIALFPGHMVRIKNVFRDGWSVGWNLDTGSFGMFPLTAIDLSHSANAASSRIYVNSRGVSRVIGRPMVMEERERLRESGSVVVGGATVR</sequence>
<keyword evidence="3" id="KW-0732">Signal</keyword>
<dbReference type="Gene3D" id="2.30.30.40">
    <property type="entry name" value="SH3 Domains"/>
    <property type="match status" value="1"/>
</dbReference>
<reference evidence="4 5" key="1">
    <citation type="journal article" date="2015" name="Genome Biol. Evol.">
        <title>Phylogenomic analyses indicate that early fungi evolved digesting cell walls of algal ancestors of land plants.</title>
        <authorList>
            <person name="Chang Y."/>
            <person name="Wang S."/>
            <person name="Sekimoto S."/>
            <person name="Aerts A.L."/>
            <person name="Choi C."/>
            <person name="Clum A."/>
            <person name="LaButti K.M."/>
            <person name="Lindquist E.A."/>
            <person name="Yee Ngan C."/>
            <person name="Ohm R.A."/>
            <person name="Salamov A.A."/>
            <person name="Grigoriev I.V."/>
            <person name="Spatafora J.W."/>
            <person name="Berbee M.L."/>
        </authorList>
    </citation>
    <scope>NUCLEOTIDE SEQUENCE [LARGE SCALE GENOMIC DNA]</scope>
    <source>
        <strain evidence="4 5">JEL478</strain>
    </source>
</reference>
<evidence type="ECO:0008006" key="6">
    <source>
        <dbReference type="Google" id="ProtNLM"/>
    </source>
</evidence>
<dbReference type="AlphaFoldDB" id="A0A139A7N1"/>
<evidence type="ECO:0000256" key="1">
    <source>
        <dbReference type="SAM" id="MobiDB-lite"/>
    </source>
</evidence>
<feature type="chain" id="PRO_5007296015" description="SH3 domain-containing protein" evidence="3">
    <location>
        <begin position="23"/>
        <end position="536"/>
    </location>
</feature>
<keyword evidence="5" id="KW-1185">Reference proteome</keyword>
<dbReference type="OrthoDB" id="5340910at2759"/>
<dbReference type="SUPFAM" id="SSF50044">
    <property type="entry name" value="SH3-domain"/>
    <property type="match status" value="1"/>
</dbReference>
<dbReference type="EMBL" id="KQ965785">
    <property type="protein sequence ID" value="KXS12704.1"/>
    <property type="molecule type" value="Genomic_DNA"/>
</dbReference>
<keyword evidence="2" id="KW-1133">Transmembrane helix</keyword>
<feature type="transmembrane region" description="Helical" evidence="2">
    <location>
        <begin position="274"/>
        <end position="296"/>
    </location>
</feature>
<feature type="compositionally biased region" description="Low complexity" evidence="1">
    <location>
        <begin position="236"/>
        <end position="262"/>
    </location>
</feature>
<gene>
    <name evidence="4" type="ORF">M427DRAFT_137038</name>
</gene>
<feature type="region of interest" description="Disordered" evidence="1">
    <location>
        <begin position="148"/>
        <end position="270"/>
    </location>
</feature>
<accession>A0A139A7N1</accession>
<organism evidence="4 5">
    <name type="scientific">Gonapodya prolifera (strain JEL478)</name>
    <name type="common">Monoblepharis prolifera</name>
    <dbReference type="NCBI Taxonomy" id="1344416"/>
    <lineage>
        <taxon>Eukaryota</taxon>
        <taxon>Fungi</taxon>
        <taxon>Fungi incertae sedis</taxon>
        <taxon>Chytridiomycota</taxon>
        <taxon>Chytridiomycota incertae sedis</taxon>
        <taxon>Monoblepharidomycetes</taxon>
        <taxon>Monoblepharidales</taxon>
        <taxon>Gonapodyaceae</taxon>
        <taxon>Gonapodya</taxon>
    </lineage>
</organism>
<feature type="signal peptide" evidence="3">
    <location>
        <begin position="1"/>
        <end position="22"/>
    </location>
</feature>
<evidence type="ECO:0000256" key="2">
    <source>
        <dbReference type="SAM" id="Phobius"/>
    </source>
</evidence>
<evidence type="ECO:0000256" key="3">
    <source>
        <dbReference type="SAM" id="SignalP"/>
    </source>
</evidence>